<keyword evidence="3" id="KW-1185">Reference proteome</keyword>
<feature type="region of interest" description="Disordered" evidence="1">
    <location>
        <begin position="115"/>
        <end position="244"/>
    </location>
</feature>
<name>A0AAD7VW25_9ASCO</name>
<feature type="region of interest" description="Disordered" evidence="1">
    <location>
        <begin position="565"/>
        <end position="584"/>
    </location>
</feature>
<gene>
    <name evidence="2" type="ORF">POJ06DRAFT_14228</name>
</gene>
<proteinExistence type="predicted"/>
<dbReference type="GeneID" id="80879698"/>
<evidence type="ECO:0000256" key="1">
    <source>
        <dbReference type="SAM" id="MobiDB-lite"/>
    </source>
</evidence>
<organism evidence="2 3">
    <name type="scientific">Lipomyces tetrasporus</name>
    <dbReference type="NCBI Taxonomy" id="54092"/>
    <lineage>
        <taxon>Eukaryota</taxon>
        <taxon>Fungi</taxon>
        <taxon>Dikarya</taxon>
        <taxon>Ascomycota</taxon>
        <taxon>Saccharomycotina</taxon>
        <taxon>Lipomycetes</taxon>
        <taxon>Lipomycetales</taxon>
        <taxon>Lipomycetaceae</taxon>
        <taxon>Lipomyces</taxon>
    </lineage>
</organism>
<protein>
    <submittedName>
        <fullName evidence="2">Uncharacterized protein</fullName>
    </submittedName>
</protein>
<dbReference type="EMBL" id="JARPMG010000001">
    <property type="protein sequence ID" value="KAJ8104153.1"/>
    <property type="molecule type" value="Genomic_DNA"/>
</dbReference>
<evidence type="ECO:0000313" key="3">
    <source>
        <dbReference type="Proteomes" id="UP001217417"/>
    </source>
</evidence>
<evidence type="ECO:0000313" key="2">
    <source>
        <dbReference type="EMBL" id="KAJ8104153.1"/>
    </source>
</evidence>
<feature type="compositionally biased region" description="Polar residues" evidence="1">
    <location>
        <begin position="210"/>
        <end position="234"/>
    </location>
</feature>
<feature type="compositionally biased region" description="Low complexity" evidence="1">
    <location>
        <begin position="701"/>
        <end position="710"/>
    </location>
</feature>
<feature type="compositionally biased region" description="Polar residues" evidence="1">
    <location>
        <begin position="666"/>
        <end position="679"/>
    </location>
</feature>
<dbReference type="RefSeq" id="XP_056047603.1">
    <property type="nucleotide sequence ID" value="XM_056184532.1"/>
</dbReference>
<sequence>MRVLSNEACFLSLCVLRERDDWIDSVLYEALSTRFRDVFGRAFQVLEDNGQIGVLCVGRPQPDINCAKKSLVLVSFRFLKDSSKVAPRTVHFIGINSPASRVGLNAAPVNQLNSRLVGKNHRENSVASDDSGELWSGERSPLVSTSRPNSPLHSTAGSRGASIKAKSPASSTDITKNAALSKFHKRVRAPSPSLSTSKRFKPERSRIESPASSSTVTASIQGISSPASPYQTPLMSPVPDRSPSPFGSDIPLSQRGLPIPDVATNFTPVANNPYDLNRVKTTSYAIWRNKQRNFNSSRSFVDQQRDPRIQRTDLVLYRFLRKVRFSGTRVPMVNRSGNAGTDHCGANIPNVVQDPTGQPRISTLVTALSNNARGDNAPVKTSTDPRLALVSPAATRLSPVSASQAKSTKDVTPEQQVKNETSVKKEESKPLVDARREAAMKEKKPAATSVATSTTKAPSTKISARALRAGSDSKQLLRTSKRTPTKRTSPAAASLLSEAFEGIWGNGVDVDYFSTIPRETTQSRRALAETVPNARLIVEKLCQIEHERSHQLSRYRERLTLEDDGTAKVRSAQPTEVDRDGWPVMKPGMGPPPIENITLPNTVPDSRNGKAWYCFATGCDFFLIDGTTDGHINSIRDHIKAHVDEYEELIKDDPEMEAQIMAAELQDSQSSISPSPNTTVRRRRQPGLPYARRGGKKPNKGKSPSPSISKQNEKNVDDLIEKLERGAYQWNMFMERMDQDDCYIDDENKEGDDEKMVIG</sequence>
<feature type="compositionally biased region" description="Polar residues" evidence="1">
    <location>
        <begin position="142"/>
        <end position="157"/>
    </location>
</feature>
<reference evidence="2" key="1">
    <citation type="submission" date="2023-03" db="EMBL/GenBank/DDBJ databases">
        <title>Near-Complete genome sequence of Lipomyces tetrasporous NRRL Y-64009, an oleaginous yeast capable of growing on lignocellulosic hydrolysates.</title>
        <authorList>
            <consortium name="Lawrence Berkeley National Laboratory"/>
            <person name="Jagtap S.S."/>
            <person name="Liu J.-J."/>
            <person name="Walukiewicz H.E."/>
            <person name="Pangilinan J."/>
            <person name="Lipzen A."/>
            <person name="Ahrendt S."/>
            <person name="Koriabine M."/>
            <person name="Cobaugh K."/>
            <person name="Salamov A."/>
            <person name="Yoshinaga Y."/>
            <person name="Ng V."/>
            <person name="Daum C."/>
            <person name="Grigoriev I.V."/>
            <person name="Slininger P.J."/>
            <person name="Dien B.S."/>
            <person name="Jin Y.-S."/>
            <person name="Rao C.V."/>
        </authorList>
    </citation>
    <scope>NUCLEOTIDE SEQUENCE</scope>
    <source>
        <strain evidence="2">NRRL Y-64009</strain>
    </source>
</reference>
<feature type="region of interest" description="Disordered" evidence="1">
    <location>
        <begin position="664"/>
        <end position="716"/>
    </location>
</feature>
<comment type="caution">
    <text evidence="2">The sequence shown here is derived from an EMBL/GenBank/DDBJ whole genome shotgun (WGS) entry which is preliminary data.</text>
</comment>
<feature type="compositionally biased region" description="Low complexity" evidence="1">
    <location>
        <begin position="446"/>
        <end position="464"/>
    </location>
</feature>
<feature type="compositionally biased region" description="Basic and acidic residues" evidence="1">
    <location>
        <begin position="421"/>
        <end position="445"/>
    </location>
</feature>
<accession>A0AAD7VW25</accession>
<dbReference type="AlphaFoldDB" id="A0AAD7VW25"/>
<feature type="region of interest" description="Disordered" evidence="1">
    <location>
        <begin position="392"/>
        <end position="490"/>
    </location>
</feature>
<dbReference type="Proteomes" id="UP001217417">
    <property type="component" value="Unassembled WGS sequence"/>
</dbReference>